<dbReference type="Proteomes" id="UP000257109">
    <property type="component" value="Unassembled WGS sequence"/>
</dbReference>
<evidence type="ECO:0000313" key="1">
    <source>
        <dbReference type="EMBL" id="RDY00280.1"/>
    </source>
</evidence>
<dbReference type="EMBL" id="QJKJ01003035">
    <property type="protein sequence ID" value="RDY00280.1"/>
    <property type="molecule type" value="Genomic_DNA"/>
</dbReference>
<dbReference type="STRING" id="157652.A0A371HBX5"/>
<dbReference type="Gene3D" id="3.30.420.10">
    <property type="entry name" value="Ribonuclease H-like superfamily/Ribonuclease H"/>
    <property type="match status" value="1"/>
</dbReference>
<dbReference type="SUPFAM" id="SSF53098">
    <property type="entry name" value="Ribonuclease H-like"/>
    <property type="match status" value="1"/>
</dbReference>
<dbReference type="PANTHER" id="PTHR35046">
    <property type="entry name" value="ZINC KNUCKLE (CCHC-TYPE) FAMILY PROTEIN"/>
    <property type="match status" value="1"/>
</dbReference>
<dbReference type="InterPro" id="IPR036397">
    <property type="entry name" value="RNaseH_sf"/>
</dbReference>
<dbReference type="InterPro" id="IPR012337">
    <property type="entry name" value="RNaseH-like_sf"/>
</dbReference>
<comment type="caution">
    <text evidence="1">The sequence shown here is derived from an EMBL/GenBank/DDBJ whole genome shotgun (WGS) entry which is preliminary data.</text>
</comment>
<organism evidence="1 2">
    <name type="scientific">Mucuna pruriens</name>
    <name type="common">Velvet bean</name>
    <name type="synonym">Dolichos pruriens</name>
    <dbReference type="NCBI Taxonomy" id="157652"/>
    <lineage>
        <taxon>Eukaryota</taxon>
        <taxon>Viridiplantae</taxon>
        <taxon>Streptophyta</taxon>
        <taxon>Embryophyta</taxon>
        <taxon>Tracheophyta</taxon>
        <taxon>Spermatophyta</taxon>
        <taxon>Magnoliopsida</taxon>
        <taxon>eudicotyledons</taxon>
        <taxon>Gunneridae</taxon>
        <taxon>Pentapetalae</taxon>
        <taxon>rosids</taxon>
        <taxon>fabids</taxon>
        <taxon>Fabales</taxon>
        <taxon>Fabaceae</taxon>
        <taxon>Papilionoideae</taxon>
        <taxon>50 kb inversion clade</taxon>
        <taxon>NPAAA clade</taxon>
        <taxon>indigoferoid/millettioid clade</taxon>
        <taxon>Phaseoleae</taxon>
        <taxon>Mucuna</taxon>
    </lineage>
</organism>
<dbReference type="OrthoDB" id="1935586at2759"/>
<keyword evidence="2" id="KW-1185">Reference proteome</keyword>
<name>A0A371HBX5_MUCPR</name>
<evidence type="ECO:0008006" key="3">
    <source>
        <dbReference type="Google" id="ProtNLM"/>
    </source>
</evidence>
<accession>A0A371HBX5</accession>
<reference evidence="1" key="1">
    <citation type="submission" date="2018-05" db="EMBL/GenBank/DDBJ databases">
        <title>Draft genome of Mucuna pruriens seed.</title>
        <authorList>
            <person name="Nnadi N.E."/>
            <person name="Vos R."/>
            <person name="Hasami M.H."/>
            <person name="Devisetty U.K."/>
            <person name="Aguiy J.C."/>
        </authorList>
    </citation>
    <scope>NUCLEOTIDE SEQUENCE [LARGE SCALE GENOMIC DNA]</scope>
    <source>
        <strain evidence="1">JCA_2017</strain>
    </source>
</reference>
<dbReference type="PANTHER" id="PTHR35046:SF9">
    <property type="entry name" value="RNA-DIRECTED DNA POLYMERASE"/>
    <property type="match status" value="1"/>
</dbReference>
<proteinExistence type="predicted"/>
<dbReference type="GO" id="GO:0003676">
    <property type="term" value="F:nucleic acid binding"/>
    <property type="evidence" value="ECO:0007669"/>
    <property type="project" value="InterPro"/>
</dbReference>
<gene>
    <name evidence="1" type="ORF">CR513_16570</name>
</gene>
<dbReference type="AlphaFoldDB" id="A0A371HBX5"/>
<sequence length="134" mass="15561">MPMSPIRELLVKETHEDGLMGHLEELKTYEVVDRFSKMPISSPANKEVMRLHGLPKTIVLDMDFSKLGTKLLFSTTYHPQIDGQTKVVNRILSQLLICFIRRNLRSWEEWLPHIEFLNSTISHSPFELVYGLNP</sequence>
<evidence type="ECO:0000313" key="2">
    <source>
        <dbReference type="Proteomes" id="UP000257109"/>
    </source>
</evidence>
<protein>
    <recommendedName>
        <fullName evidence="3">Integrase catalytic domain-containing protein</fullName>
    </recommendedName>
</protein>
<feature type="non-terminal residue" evidence="1">
    <location>
        <position position="1"/>
    </location>
</feature>